<evidence type="ECO:0000313" key="3">
    <source>
        <dbReference type="Proteomes" id="UP000094526"/>
    </source>
</evidence>
<evidence type="ECO:0000256" key="1">
    <source>
        <dbReference type="SAM" id="MobiDB-lite"/>
    </source>
</evidence>
<dbReference type="EMBL" id="LGRB01000010">
    <property type="protein sequence ID" value="OCT50022.1"/>
    <property type="molecule type" value="Genomic_DNA"/>
</dbReference>
<dbReference type="eggNOG" id="ENOG502S5UV">
    <property type="taxonomic scope" value="Eukaryota"/>
</dbReference>
<reference evidence="3" key="1">
    <citation type="submission" date="2015-07" db="EMBL/GenBank/DDBJ databases">
        <authorList>
            <person name="Teixeira M.M."/>
            <person name="Souza R.C."/>
            <person name="Almeida L.G."/>
            <person name="Vicente V.A."/>
            <person name="de Hoog S."/>
            <person name="Bocca A.L."/>
            <person name="de Almeida S.R."/>
            <person name="Vasconcelos A.T."/>
            <person name="Felipe M.S."/>
        </authorList>
    </citation>
    <scope>NUCLEOTIDE SEQUENCE [LARGE SCALE GENOMIC DNA]</scope>
    <source>
        <strain evidence="3">KSF</strain>
    </source>
</reference>
<dbReference type="VEuPathDB" id="FungiDB:CLCR_07283"/>
<dbReference type="VEuPathDB" id="FungiDB:G647_08932"/>
<name>A0A1C1CNJ2_9EURO</name>
<dbReference type="Proteomes" id="UP000094526">
    <property type="component" value="Unassembled WGS sequence"/>
</dbReference>
<comment type="caution">
    <text evidence="2">The sequence shown here is derived from an EMBL/GenBank/DDBJ whole genome shotgun (WGS) entry which is preliminary data.</text>
</comment>
<dbReference type="AlphaFoldDB" id="A0A1C1CNJ2"/>
<feature type="compositionally biased region" description="Basic and acidic residues" evidence="1">
    <location>
        <begin position="80"/>
        <end position="101"/>
    </location>
</feature>
<feature type="compositionally biased region" description="Basic and acidic residues" evidence="1">
    <location>
        <begin position="51"/>
        <end position="62"/>
    </location>
</feature>
<gene>
    <name evidence="2" type="ORF">CLCR_07283</name>
</gene>
<feature type="compositionally biased region" description="Acidic residues" evidence="1">
    <location>
        <begin position="41"/>
        <end position="50"/>
    </location>
</feature>
<sequence>MPAKKPSKAEARKGGSKLPSRNKKALRIPSGDGQQTKQVTEEENTGEDDNETHAEPSREPKSGSKHPQADAETEPGQNSDFRDKTAARTGQKRKEPPDEAAKSGSDAKAPRQGSRSSTRHKNNRASPKQLLNFLLSAAALPYCFPEDELADAKKSTTYKSYSSTSPTTLTPFEHLLCSHMLSKPLSHKLGMRSIRTLLNEPFGLNSAEAITSAGRERVWEALEAARTQHRQKTATYIFATAQSYSDSETMSQLADAANGKGPHAVIEHIKSTVAGLGVTGAGIFCRRIQCVDGWGDALWPYADGKSIDALKDIGIPVEHADDLHTAIDREVDWEIVRDIGVHERGRSKSGRAGEEQARVRATLVIALERAVGCVLEGNVQELRQAAAKVEER</sequence>
<protein>
    <submittedName>
        <fullName evidence="2">Uncharacterized protein</fullName>
    </submittedName>
</protein>
<proteinExistence type="predicted"/>
<accession>A0A1C1CNJ2</accession>
<dbReference type="OrthoDB" id="4676at2759"/>
<evidence type="ECO:0000313" key="2">
    <source>
        <dbReference type="EMBL" id="OCT50022.1"/>
    </source>
</evidence>
<organism evidence="2 3">
    <name type="scientific">Cladophialophora carrionii</name>
    <dbReference type="NCBI Taxonomy" id="86049"/>
    <lineage>
        <taxon>Eukaryota</taxon>
        <taxon>Fungi</taxon>
        <taxon>Dikarya</taxon>
        <taxon>Ascomycota</taxon>
        <taxon>Pezizomycotina</taxon>
        <taxon>Eurotiomycetes</taxon>
        <taxon>Chaetothyriomycetidae</taxon>
        <taxon>Chaetothyriales</taxon>
        <taxon>Herpotrichiellaceae</taxon>
        <taxon>Cladophialophora</taxon>
    </lineage>
</organism>
<keyword evidence="3" id="KW-1185">Reference proteome</keyword>
<feature type="region of interest" description="Disordered" evidence="1">
    <location>
        <begin position="1"/>
        <end position="126"/>
    </location>
</feature>